<reference evidence="3" key="1">
    <citation type="journal article" date="2015" name="Nat. Genet.">
        <title>The genome and transcriptome of the zoonotic hookworm Ancylostoma ceylanicum identify infection-specific gene families.</title>
        <authorList>
            <person name="Schwarz E.M."/>
            <person name="Hu Y."/>
            <person name="Antoshechkin I."/>
            <person name="Miller M.M."/>
            <person name="Sternberg P.W."/>
            <person name="Aroian R.V."/>
        </authorList>
    </citation>
    <scope>NUCLEOTIDE SEQUENCE</scope>
    <source>
        <strain evidence="3">HY135</strain>
    </source>
</reference>
<keyword evidence="1" id="KW-0732">Signal</keyword>
<evidence type="ECO:0000313" key="3">
    <source>
        <dbReference type="Proteomes" id="UP000024635"/>
    </source>
</evidence>
<dbReference type="EMBL" id="JARK01001345">
    <property type="protein sequence ID" value="EYC27500.1"/>
    <property type="molecule type" value="Genomic_DNA"/>
</dbReference>
<evidence type="ECO:0000313" key="2">
    <source>
        <dbReference type="EMBL" id="EYC27500.1"/>
    </source>
</evidence>
<name>A0A016VJB1_9BILA</name>
<dbReference type="Proteomes" id="UP000024635">
    <property type="component" value="Unassembled WGS sequence"/>
</dbReference>
<organism evidence="2 3">
    <name type="scientific">Ancylostoma ceylanicum</name>
    <dbReference type="NCBI Taxonomy" id="53326"/>
    <lineage>
        <taxon>Eukaryota</taxon>
        <taxon>Metazoa</taxon>
        <taxon>Ecdysozoa</taxon>
        <taxon>Nematoda</taxon>
        <taxon>Chromadorea</taxon>
        <taxon>Rhabditida</taxon>
        <taxon>Rhabditina</taxon>
        <taxon>Rhabditomorpha</taxon>
        <taxon>Strongyloidea</taxon>
        <taxon>Ancylostomatidae</taxon>
        <taxon>Ancylostomatinae</taxon>
        <taxon>Ancylostoma</taxon>
    </lineage>
</organism>
<sequence length="122" mass="13373">MGIFLHFFFFVDLMTLPLLLCLSIASLAQLSISLQCIHSIPGENEVSTISCDGLCMRQIVLMDPDAVDDASSTKLIAISRDCSLTALTEELAANCSDTETNALKRPEPRVIICFCSTDYCNF</sequence>
<gene>
    <name evidence="2" type="primary">Acey_s0009.g763</name>
    <name evidence="2" type="ORF">Y032_0009g763</name>
</gene>
<proteinExistence type="predicted"/>
<protein>
    <submittedName>
        <fullName evidence="2">Uncharacterized protein</fullName>
    </submittedName>
</protein>
<evidence type="ECO:0000256" key="1">
    <source>
        <dbReference type="SAM" id="SignalP"/>
    </source>
</evidence>
<comment type="caution">
    <text evidence="2">The sequence shown here is derived from an EMBL/GenBank/DDBJ whole genome shotgun (WGS) entry which is preliminary data.</text>
</comment>
<dbReference type="AlphaFoldDB" id="A0A016VJB1"/>
<feature type="signal peptide" evidence="1">
    <location>
        <begin position="1"/>
        <end position="21"/>
    </location>
</feature>
<keyword evidence="3" id="KW-1185">Reference proteome</keyword>
<feature type="chain" id="PRO_5001490742" evidence="1">
    <location>
        <begin position="22"/>
        <end position="122"/>
    </location>
</feature>
<accession>A0A016VJB1</accession>